<dbReference type="Proteomes" id="UP000694560">
    <property type="component" value="Unplaced"/>
</dbReference>
<organism evidence="1 2">
    <name type="scientific">Malurus cyaneus samueli</name>
    <dbReference type="NCBI Taxonomy" id="2593467"/>
    <lineage>
        <taxon>Eukaryota</taxon>
        <taxon>Metazoa</taxon>
        <taxon>Chordata</taxon>
        <taxon>Craniata</taxon>
        <taxon>Vertebrata</taxon>
        <taxon>Euteleostomi</taxon>
        <taxon>Archelosauria</taxon>
        <taxon>Archosauria</taxon>
        <taxon>Dinosauria</taxon>
        <taxon>Saurischia</taxon>
        <taxon>Theropoda</taxon>
        <taxon>Coelurosauria</taxon>
        <taxon>Aves</taxon>
        <taxon>Neognathae</taxon>
        <taxon>Neoaves</taxon>
        <taxon>Telluraves</taxon>
        <taxon>Australaves</taxon>
        <taxon>Passeriformes</taxon>
        <taxon>Meliphagoidea</taxon>
        <taxon>Maluridae</taxon>
        <taxon>Malurus</taxon>
    </lineage>
</organism>
<dbReference type="Ensembl" id="ENSMCST00000012583.1">
    <property type="protein sequence ID" value="ENSMCSP00000012267.1"/>
    <property type="gene ID" value="ENSMCSG00000008677.1"/>
</dbReference>
<evidence type="ECO:0000313" key="2">
    <source>
        <dbReference type="Proteomes" id="UP000694560"/>
    </source>
</evidence>
<dbReference type="AlphaFoldDB" id="A0A8C5TS62"/>
<evidence type="ECO:0000313" key="1">
    <source>
        <dbReference type="Ensembl" id="ENSMCSP00000012267.1"/>
    </source>
</evidence>
<keyword evidence="2" id="KW-1185">Reference proteome</keyword>
<protein>
    <submittedName>
        <fullName evidence="1">Uncharacterized protein</fullName>
    </submittedName>
</protein>
<dbReference type="OrthoDB" id="6591885at2759"/>
<proteinExistence type="predicted"/>
<name>A0A8C5TS62_9PASS</name>
<reference evidence="1" key="2">
    <citation type="submission" date="2025-09" db="UniProtKB">
        <authorList>
            <consortium name="Ensembl"/>
        </authorList>
    </citation>
    <scope>IDENTIFICATION</scope>
</reference>
<sequence length="142" mass="16801">MLKVDLEVKVKMGPFWERTRSELLELNGFFKEPVLIIHDVTHFHLDMNLPVIDPMFLIKSPDGLDIGQIWKDESWKNLRRPFRVPNQKMVDITEKVKPEKSAEVIVQRRTPRSSEGWSTSPMRNEWKNWDFSIWKNEGLGVI</sequence>
<accession>A0A8C5TS62</accession>
<reference evidence="1" key="1">
    <citation type="submission" date="2025-08" db="UniProtKB">
        <authorList>
            <consortium name="Ensembl"/>
        </authorList>
    </citation>
    <scope>IDENTIFICATION</scope>
</reference>